<proteinExistence type="predicted"/>
<keyword evidence="1" id="KW-0732">Signal</keyword>
<dbReference type="Gene3D" id="2.80.10.50">
    <property type="match status" value="2"/>
</dbReference>
<dbReference type="AlphaFoldDB" id="A0AAV5ANH7"/>
<accession>A0AAV5ANH7</accession>
<comment type="caution">
    <text evidence="3">The sequence shown here is derived from an EMBL/GenBank/DDBJ whole genome shotgun (WGS) entry which is preliminary data.</text>
</comment>
<dbReference type="Proteomes" id="UP001050691">
    <property type="component" value="Unassembled WGS sequence"/>
</dbReference>
<feature type="signal peptide" evidence="1">
    <location>
        <begin position="1"/>
        <end position="20"/>
    </location>
</feature>
<dbReference type="SUPFAM" id="SSF50370">
    <property type="entry name" value="Ricin B-like lectins"/>
    <property type="match status" value="1"/>
</dbReference>
<dbReference type="Pfam" id="PF00652">
    <property type="entry name" value="Ricin_B_lectin"/>
    <property type="match status" value="1"/>
</dbReference>
<organism evidence="3 4">
    <name type="scientific">Clathrus columnatus</name>
    <dbReference type="NCBI Taxonomy" id="1419009"/>
    <lineage>
        <taxon>Eukaryota</taxon>
        <taxon>Fungi</taxon>
        <taxon>Dikarya</taxon>
        <taxon>Basidiomycota</taxon>
        <taxon>Agaricomycotina</taxon>
        <taxon>Agaricomycetes</taxon>
        <taxon>Phallomycetidae</taxon>
        <taxon>Phallales</taxon>
        <taxon>Clathraceae</taxon>
        <taxon>Clathrus</taxon>
    </lineage>
</organism>
<feature type="domain" description="Ricin B lectin" evidence="2">
    <location>
        <begin position="27"/>
        <end position="158"/>
    </location>
</feature>
<evidence type="ECO:0000259" key="2">
    <source>
        <dbReference type="SMART" id="SM00458"/>
    </source>
</evidence>
<reference evidence="3" key="1">
    <citation type="submission" date="2021-10" db="EMBL/GenBank/DDBJ databases">
        <title>De novo Genome Assembly of Clathrus columnatus (Basidiomycota, Fungi) Using Illumina and Nanopore Sequence Data.</title>
        <authorList>
            <person name="Ogiso-Tanaka E."/>
            <person name="Itagaki H."/>
            <person name="Hosoya T."/>
            <person name="Hosaka K."/>
        </authorList>
    </citation>
    <scope>NUCLEOTIDE SEQUENCE</scope>
    <source>
        <strain evidence="3">MO-923</strain>
    </source>
</reference>
<protein>
    <recommendedName>
        <fullName evidence="2">Ricin B lectin domain-containing protein</fullName>
    </recommendedName>
</protein>
<dbReference type="CDD" id="cd00161">
    <property type="entry name" value="beta-trefoil_Ricin-like"/>
    <property type="match status" value="1"/>
</dbReference>
<dbReference type="EMBL" id="BPWL01000010">
    <property type="protein sequence ID" value="GJJ15048.1"/>
    <property type="molecule type" value="Genomic_DNA"/>
</dbReference>
<evidence type="ECO:0000313" key="4">
    <source>
        <dbReference type="Proteomes" id="UP001050691"/>
    </source>
</evidence>
<feature type="chain" id="PRO_5043910183" description="Ricin B lectin domain-containing protein" evidence="1">
    <location>
        <begin position="21"/>
        <end position="394"/>
    </location>
</feature>
<dbReference type="InterPro" id="IPR035992">
    <property type="entry name" value="Ricin_B-like_lectins"/>
</dbReference>
<name>A0AAV5ANH7_9AGAM</name>
<dbReference type="SMART" id="SM00458">
    <property type="entry name" value="RICIN"/>
    <property type="match status" value="1"/>
</dbReference>
<evidence type="ECO:0000313" key="3">
    <source>
        <dbReference type="EMBL" id="GJJ15048.1"/>
    </source>
</evidence>
<dbReference type="InterPro" id="IPR000772">
    <property type="entry name" value="Ricin_B_lectin"/>
</dbReference>
<dbReference type="PROSITE" id="PS50231">
    <property type="entry name" value="RICIN_B_LECTIN"/>
    <property type="match status" value="1"/>
</dbReference>
<gene>
    <name evidence="3" type="ORF">Clacol_009323</name>
</gene>
<keyword evidence="4" id="KW-1185">Reference proteome</keyword>
<sequence length="394" mass="42352">MKSSFKVLSALILLAASVSAQVPPYLGALLIEPGINSGKCLTAASNTDGAAVTIQTCTGAAAQQWTFSTSGTITIFQNKCLDVTNGANADGTKLQIWTCVNNSANQQWYYNFWVNQLSWKDKNKCLDLTDGSLNDGNKKTVQIWDCAWGNANQVWNTGYSYNNLPAKSESGQSGTNACGTDSSSSSMCQTVWINFAPPNPKGDIGDTERIEVAYCTKSGRGTRLIPDGTLKGVHFVKTPDYVQITGVGDLTKLNIIDGDAGGELDPHGADGNGNPIGGLVFGNSFGQSLQYHEWTMFVSAGQFCFRACVGPRAAQLCQHIYDEMGCDWVGFFKEQHALPMGVYGTSTWHQGISPTPPPHPVASSSSCTAIPTVSVSPVQRRSLGLEKHRYRKTH</sequence>
<evidence type="ECO:0000256" key="1">
    <source>
        <dbReference type="SAM" id="SignalP"/>
    </source>
</evidence>